<keyword evidence="3" id="KW-1185">Reference proteome</keyword>
<evidence type="ECO:0000313" key="2">
    <source>
        <dbReference type="EMBL" id="PYI31484.1"/>
    </source>
</evidence>
<evidence type="ECO:0000313" key="3">
    <source>
        <dbReference type="Proteomes" id="UP000248817"/>
    </source>
</evidence>
<proteinExistence type="predicted"/>
<gene>
    <name evidence="2" type="ORF">BP00DRAFT_456955</name>
</gene>
<evidence type="ECO:0000256" key="1">
    <source>
        <dbReference type="SAM" id="MobiDB-lite"/>
    </source>
</evidence>
<accession>A0A2V5IB75</accession>
<dbReference type="EMBL" id="KZ825502">
    <property type="protein sequence ID" value="PYI31484.1"/>
    <property type="molecule type" value="Genomic_DNA"/>
</dbReference>
<protein>
    <submittedName>
        <fullName evidence="2">Uncharacterized protein</fullName>
    </submittedName>
</protein>
<reference evidence="2 3" key="1">
    <citation type="submission" date="2018-02" db="EMBL/GenBank/DDBJ databases">
        <title>The genomes of Aspergillus section Nigri reveals drivers in fungal speciation.</title>
        <authorList>
            <consortium name="DOE Joint Genome Institute"/>
            <person name="Vesth T.C."/>
            <person name="Nybo J."/>
            <person name="Theobald S."/>
            <person name="Brandl J."/>
            <person name="Frisvad J.C."/>
            <person name="Nielsen K.F."/>
            <person name="Lyhne E.K."/>
            <person name="Kogle M.E."/>
            <person name="Kuo A."/>
            <person name="Riley R."/>
            <person name="Clum A."/>
            <person name="Nolan M."/>
            <person name="Lipzen A."/>
            <person name="Salamov A."/>
            <person name="Henrissat B."/>
            <person name="Wiebenga A."/>
            <person name="De vries R.P."/>
            <person name="Grigoriev I.V."/>
            <person name="Mortensen U.H."/>
            <person name="Andersen M.R."/>
            <person name="Baker S.E."/>
        </authorList>
    </citation>
    <scope>NUCLEOTIDE SEQUENCE [LARGE SCALE GENOMIC DNA]</scope>
    <source>
        <strain evidence="2 3">CBS 114.80</strain>
    </source>
</reference>
<organism evidence="2 3">
    <name type="scientific">Aspergillus indologenus CBS 114.80</name>
    <dbReference type="NCBI Taxonomy" id="1450541"/>
    <lineage>
        <taxon>Eukaryota</taxon>
        <taxon>Fungi</taxon>
        <taxon>Dikarya</taxon>
        <taxon>Ascomycota</taxon>
        <taxon>Pezizomycotina</taxon>
        <taxon>Eurotiomycetes</taxon>
        <taxon>Eurotiomycetidae</taxon>
        <taxon>Eurotiales</taxon>
        <taxon>Aspergillaceae</taxon>
        <taxon>Aspergillus</taxon>
        <taxon>Aspergillus subgen. Circumdati</taxon>
    </lineage>
</organism>
<dbReference type="Proteomes" id="UP000248817">
    <property type="component" value="Unassembled WGS sequence"/>
</dbReference>
<sequence length="226" mass="25052">MIFPTICRYPTWTVYGTWPVLSSAVRCSSRSISNPPPRESRSKASRRPGGSVQALSVLASDYGHTLEWSAVQQDPVLALEELFTFHSAAAMQYLNMLRKDIMQATHRTQTKDVASLNMENISNFEYTKTVLVRWAAHFRALGQALDTDCPGSPLGAPRTHQIFPSRQGMLSMKRRDLDLLVAEAQVLIELCDSGKATIMGNFSSAESKRTAEESRLVGELTKLTTA</sequence>
<dbReference type="AlphaFoldDB" id="A0A2V5IB75"/>
<feature type="region of interest" description="Disordered" evidence="1">
    <location>
        <begin position="28"/>
        <end position="51"/>
    </location>
</feature>
<name>A0A2V5IB75_9EURO</name>